<dbReference type="Gene3D" id="3.40.50.300">
    <property type="entry name" value="P-loop containing nucleotide triphosphate hydrolases"/>
    <property type="match status" value="1"/>
</dbReference>
<keyword evidence="3" id="KW-1185">Reference proteome</keyword>
<evidence type="ECO:0000259" key="1">
    <source>
        <dbReference type="Pfam" id="PF03205"/>
    </source>
</evidence>
<dbReference type="RefSeq" id="WP_259199108.1">
    <property type="nucleotide sequence ID" value="NZ_JANUXY010000003.1"/>
</dbReference>
<dbReference type="EMBL" id="JANUXY010000003">
    <property type="protein sequence ID" value="MCS4486015.1"/>
    <property type="molecule type" value="Genomic_DNA"/>
</dbReference>
<evidence type="ECO:0000313" key="2">
    <source>
        <dbReference type="EMBL" id="MCS4486015.1"/>
    </source>
</evidence>
<feature type="domain" description="Molybdopterin-guanine dinucleotide biosynthesis protein B (MobB)" evidence="1">
    <location>
        <begin position="2"/>
        <end position="120"/>
    </location>
</feature>
<organism evidence="2 3">
    <name type="scientific">Staphylococcus americanisciuri</name>
    <dbReference type="NCBI Taxonomy" id="2973940"/>
    <lineage>
        <taxon>Bacteria</taxon>
        <taxon>Bacillati</taxon>
        <taxon>Bacillota</taxon>
        <taxon>Bacilli</taxon>
        <taxon>Bacillales</taxon>
        <taxon>Staphylococcaceae</taxon>
        <taxon>Staphylococcus</taxon>
    </lineage>
</organism>
<gene>
    <name evidence="2" type="primary">mobB</name>
    <name evidence="2" type="ORF">NXS11_03805</name>
</gene>
<dbReference type="PANTHER" id="PTHR40072:SF1">
    <property type="entry name" value="MOLYBDOPTERIN-GUANINE DINUCLEOTIDE BIOSYNTHESIS ADAPTER PROTEIN"/>
    <property type="match status" value="1"/>
</dbReference>
<sequence length="156" mass="17840">MILQIVGYKNSGKTTLMTHAVKSLKAAGHSVVTVKHHGHIGEEIVLPERQVDHMRHFEAGADQSIVQGHDYVESIERNRYSTLEDLLAECVTIAHSVILVEGYKEALYPKVIVYRDEAELLALQQLYNVQYAIQRTIDGFDYKQFDAWLTQWIKES</sequence>
<dbReference type="InterPro" id="IPR004435">
    <property type="entry name" value="MobB_dom"/>
</dbReference>
<accession>A0ABT2F2C8</accession>
<protein>
    <submittedName>
        <fullName evidence="2">Molybdopterin-guanine dinucleotide biosynthesis protein B</fullName>
    </submittedName>
</protein>
<name>A0ABT2F2C8_9STAP</name>
<dbReference type="Pfam" id="PF03205">
    <property type="entry name" value="MobB"/>
    <property type="match status" value="1"/>
</dbReference>
<evidence type="ECO:0000313" key="3">
    <source>
        <dbReference type="Proteomes" id="UP001205609"/>
    </source>
</evidence>
<dbReference type="SUPFAM" id="SSF52540">
    <property type="entry name" value="P-loop containing nucleoside triphosphate hydrolases"/>
    <property type="match status" value="1"/>
</dbReference>
<comment type="caution">
    <text evidence="2">The sequence shown here is derived from an EMBL/GenBank/DDBJ whole genome shotgun (WGS) entry which is preliminary data.</text>
</comment>
<dbReference type="InterPro" id="IPR052539">
    <property type="entry name" value="MGD_biosynthesis_adapter"/>
</dbReference>
<reference evidence="2 3" key="1">
    <citation type="journal article" date="2023" name="Int. J. Syst. Evol. Microbiol.">
        <title>Streptococcus sciuri sp. nov., Staphylococcus marylandisciuri sp. nov. and Staphylococcus americanisciuri sp. nov., isolated from faeces of eastern grey squirrel (Sciurus carolinensis).</title>
        <authorList>
            <person name="Volokhov D.V."/>
            <person name="Zagorodnyaya T.A."/>
            <person name="Furtak V.A."/>
            <person name="Nattanmai G."/>
            <person name="Randall L."/>
            <person name="Jose S."/>
            <person name="Gao Y."/>
            <person name="Eisenberg T."/>
            <person name="Delmonte P."/>
            <person name="Blom J."/>
            <person name="Mitchell K.K."/>
        </authorList>
    </citation>
    <scope>NUCLEOTIDE SEQUENCE [LARGE SCALE GENOMIC DNA]</scope>
    <source>
        <strain evidence="2 3">GRT3</strain>
    </source>
</reference>
<proteinExistence type="predicted"/>
<dbReference type="NCBIfam" id="TIGR00176">
    <property type="entry name" value="mobB"/>
    <property type="match status" value="1"/>
</dbReference>
<dbReference type="PANTHER" id="PTHR40072">
    <property type="entry name" value="MOLYBDOPTERIN-GUANINE DINUCLEOTIDE BIOSYNTHESIS ADAPTER PROTEIN-RELATED"/>
    <property type="match status" value="1"/>
</dbReference>
<dbReference type="Proteomes" id="UP001205609">
    <property type="component" value="Unassembled WGS sequence"/>
</dbReference>
<dbReference type="InterPro" id="IPR027417">
    <property type="entry name" value="P-loop_NTPase"/>
</dbReference>